<dbReference type="PANTHER" id="PTHR10027">
    <property type="entry name" value="CALCIUM-ACTIVATED POTASSIUM CHANNEL ALPHA CHAIN"/>
    <property type="match status" value="1"/>
</dbReference>
<keyword evidence="17" id="KW-1185">Reference proteome</keyword>
<dbReference type="Proteomes" id="UP000011713">
    <property type="component" value="Unassembled WGS sequence"/>
</dbReference>
<evidence type="ECO:0000313" key="16">
    <source>
        <dbReference type="EnsemblProtists" id="HpaP808401"/>
    </source>
</evidence>
<keyword evidence="6" id="KW-0851">Voltage-gated channel</keyword>
<keyword evidence="9" id="KW-0406">Ion transport</keyword>
<dbReference type="VEuPathDB" id="FungiDB:HpaG808401"/>
<reference evidence="16" key="2">
    <citation type="submission" date="2015-06" db="UniProtKB">
        <authorList>
            <consortium name="EnsemblProtists"/>
        </authorList>
    </citation>
    <scope>IDENTIFICATION</scope>
    <source>
        <strain evidence="16">Emoy2</strain>
    </source>
</reference>
<keyword evidence="5" id="KW-0631">Potassium channel</keyword>
<sequence>MICANQHEAANATTSTPRCVAHWAHTQEQVLHAVYLLAVLLLISLLWTVASKHQRKTLRKGEIGFSLKCRRWARTSRTAAIIVSNNCIVWLYAIAIVDDGVRFLASRYKLIFCFSPVTLLELLCLASNFGVGFGSVKVIGGVQTRTYLDFSVMRPVFMLRSYMEMEKHVPRSTKGWMMVRLGIKILLMIMVGASIMFFLETLGELPFFTDNGFAHLYSCNDGTVTRHESLECSESTWSVMFAFYFTIVLSAILQELFHADHLSDADTRRLDAVILGERKANFVKPLIAKLKADPVYTSRVTYIAGDATRTEDLERSLARDAVAVFVFPDKLASDAAKEDARNIMRSLATRHYVGPSVRILVMVLRAESGRHVLAAGVHPDDIICENVVKMGLIAQNTVSHGVSSMLANLGSSFSVDIDKEVLLPTAVESSKSTGSDAEKELSGDSWTEEYYAGAAKEMYFIHLSKCYCIADDLDQVFHYKICVGEDRSLETIILRIKNANRTIASDNPYETLQVHAGLHRTVNEKPSTVAPRERLTAPPLAILLHPEHLVICSFLGRESVESLQWLIRPLRSPYASSHPPITILDAVEPSDLLTRMLLAFDDVSGSSIDDAEAIFATMLVELKMDLSKIFTITELADEANSKFMGMSFQSTKVQTVASIGNNRKRGVAADVWSTELFKLWNNILQHEASGQASKKEIFGLPLYMSGRILHPQLCENMVVQTYFNPSIHKIIRQLVGGPRCTGAIHTFSIPRLLRQEKCTYSDVFQAFAKSSYSGICIGIYRLSTQTIGLSSHVELPIVITTPKADLKLLKSDRVFVLIGVHTLERAATKIQQQYRRHKEVSIR</sequence>
<protein>
    <submittedName>
        <fullName evidence="16">Uncharacterized protein</fullName>
    </submittedName>
</protein>
<feature type="transmembrane region" description="Helical" evidence="12">
    <location>
        <begin position="30"/>
        <end position="50"/>
    </location>
</feature>
<accession>M4BPR2</accession>
<feature type="domain" description="Ca2+-activated K+ channel Slowpoke-like C-terminal" evidence="14">
    <location>
        <begin position="755"/>
        <end position="818"/>
    </location>
</feature>
<comment type="subcellular location">
    <subcellularLocation>
        <location evidence="1">Membrane</location>
        <topology evidence="1">Multi-pass membrane protein</topology>
    </subcellularLocation>
</comment>
<feature type="transmembrane region" description="Helical" evidence="12">
    <location>
        <begin position="109"/>
        <end position="131"/>
    </location>
</feature>
<evidence type="ECO:0000256" key="11">
    <source>
        <dbReference type="ARBA" id="ARBA00023303"/>
    </source>
</evidence>
<evidence type="ECO:0000256" key="7">
    <source>
        <dbReference type="ARBA" id="ARBA00022958"/>
    </source>
</evidence>
<dbReference type="InterPro" id="IPR047871">
    <property type="entry name" value="K_chnl_Slo-like"/>
</dbReference>
<evidence type="ECO:0000259" key="13">
    <source>
        <dbReference type="Pfam" id="PF03493"/>
    </source>
</evidence>
<reference evidence="17" key="1">
    <citation type="journal article" date="2010" name="Science">
        <title>Signatures of adaptation to obligate biotrophy in the Hyaloperonospora arabidopsidis genome.</title>
        <authorList>
            <person name="Baxter L."/>
            <person name="Tripathy S."/>
            <person name="Ishaque N."/>
            <person name="Boot N."/>
            <person name="Cabral A."/>
            <person name="Kemen E."/>
            <person name="Thines M."/>
            <person name="Ah-Fong A."/>
            <person name="Anderson R."/>
            <person name="Badejoko W."/>
            <person name="Bittner-Eddy P."/>
            <person name="Boore J.L."/>
            <person name="Chibucos M.C."/>
            <person name="Coates M."/>
            <person name="Dehal P."/>
            <person name="Delehaunty K."/>
            <person name="Dong S."/>
            <person name="Downton P."/>
            <person name="Dumas B."/>
            <person name="Fabro G."/>
            <person name="Fronick C."/>
            <person name="Fuerstenberg S.I."/>
            <person name="Fulton L."/>
            <person name="Gaulin E."/>
            <person name="Govers F."/>
            <person name="Hughes L."/>
            <person name="Humphray S."/>
            <person name="Jiang R.H."/>
            <person name="Judelson H."/>
            <person name="Kamoun S."/>
            <person name="Kyung K."/>
            <person name="Meijer H."/>
            <person name="Minx P."/>
            <person name="Morris P."/>
            <person name="Nelson J."/>
            <person name="Phuntumart V."/>
            <person name="Qutob D."/>
            <person name="Rehmany A."/>
            <person name="Rougon-Cardoso A."/>
            <person name="Ryden P."/>
            <person name="Torto-Alalibo T."/>
            <person name="Studholme D."/>
            <person name="Wang Y."/>
            <person name="Win J."/>
            <person name="Wood J."/>
            <person name="Clifton S.W."/>
            <person name="Rogers J."/>
            <person name="Van den Ackerveken G."/>
            <person name="Jones J.D."/>
            <person name="McDowell J.M."/>
            <person name="Beynon J."/>
            <person name="Tyler B.M."/>
        </authorList>
    </citation>
    <scope>NUCLEOTIDE SEQUENCE [LARGE SCALE GENOMIC DNA]</scope>
    <source>
        <strain evidence="17">Emoy2</strain>
    </source>
</reference>
<dbReference type="AlphaFoldDB" id="M4BPR2"/>
<feature type="transmembrane region" description="Helical" evidence="12">
    <location>
        <begin position="181"/>
        <end position="199"/>
    </location>
</feature>
<dbReference type="InterPro" id="IPR048735">
    <property type="entry name" value="Slowpoke-like_C"/>
</dbReference>
<evidence type="ECO:0000256" key="12">
    <source>
        <dbReference type="SAM" id="Phobius"/>
    </source>
</evidence>
<evidence type="ECO:0000259" key="14">
    <source>
        <dbReference type="Pfam" id="PF21014"/>
    </source>
</evidence>
<keyword evidence="10 12" id="KW-0472">Membrane</keyword>
<dbReference type="InterPro" id="IPR003148">
    <property type="entry name" value="RCK_N"/>
</dbReference>
<dbReference type="EMBL" id="JH598525">
    <property type="status" value="NOT_ANNOTATED_CDS"/>
    <property type="molecule type" value="Genomic_DNA"/>
</dbReference>
<evidence type="ECO:0000259" key="15">
    <source>
        <dbReference type="Pfam" id="PF22614"/>
    </source>
</evidence>
<dbReference type="Pfam" id="PF21014">
    <property type="entry name" value="Slowpoke_C"/>
    <property type="match status" value="1"/>
</dbReference>
<evidence type="ECO:0000256" key="2">
    <source>
        <dbReference type="ARBA" id="ARBA00022448"/>
    </source>
</evidence>
<evidence type="ECO:0000256" key="1">
    <source>
        <dbReference type="ARBA" id="ARBA00004141"/>
    </source>
</evidence>
<evidence type="ECO:0000256" key="8">
    <source>
        <dbReference type="ARBA" id="ARBA00022989"/>
    </source>
</evidence>
<keyword evidence="4 12" id="KW-0812">Transmembrane</keyword>
<feature type="transmembrane region" description="Helical" evidence="12">
    <location>
        <begin position="78"/>
        <end position="97"/>
    </location>
</feature>
<dbReference type="GO" id="GO:0034702">
    <property type="term" value="C:monoatomic ion channel complex"/>
    <property type="evidence" value="ECO:0007669"/>
    <property type="project" value="UniProtKB-KW"/>
</dbReference>
<dbReference type="InterPro" id="IPR003929">
    <property type="entry name" value="K_chnl_BK_asu"/>
</dbReference>
<name>M4BPR2_HYAAE</name>
<proteinExistence type="predicted"/>
<evidence type="ECO:0000256" key="6">
    <source>
        <dbReference type="ARBA" id="ARBA00022882"/>
    </source>
</evidence>
<evidence type="ECO:0000313" key="17">
    <source>
        <dbReference type="Proteomes" id="UP000011713"/>
    </source>
</evidence>
<keyword evidence="3" id="KW-0633">Potassium transport</keyword>
<dbReference type="OMA" id="EANSKFM"/>
<dbReference type="HOGENOM" id="CLU_004171_0_0_1"/>
<keyword evidence="8 12" id="KW-1133">Transmembrane helix</keyword>
<dbReference type="Pfam" id="PF03493">
    <property type="entry name" value="BK_channel_a"/>
    <property type="match status" value="1"/>
</dbReference>
<feature type="domain" description="RCK N-terminal" evidence="15">
    <location>
        <begin position="248"/>
        <end position="360"/>
    </location>
</feature>
<evidence type="ECO:0000256" key="4">
    <source>
        <dbReference type="ARBA" id="ARBA00022692"/>
    </source>
</evidence>
<feature type="domain" description="Calcium-activated potassium channel BK alpha subunit" evidence="13">
    <location>
        <begin position="380"/>
        <end position="467"/>
    </location>
</feature>
<dbReference type="GO" id="GO:0005267">
    <property type="term" value="F:potassium channel activity"/>
    <property type="evidence" value="ECO:0007669"/>
    <property type="project" value="UniProtKB-KW"/>
</dbReference>
<evidence type="ECO:0000256" key="9">
    <source>
        <dbReference type="ARBA" id="ARBA00023065"/>
    </source>
</evidence>
<dbReference type="EnsemblProtists" id="HpaT808401">
    <property type="protein sequence ID" value="HpaP808401"/>
    <property type="gene ID" value="HpaG808401"/>
</dbReference>
<organism evidence="16 17">
    <name type="scientific">Hyaloperonospora arabidopsidis (strain Emoy2)</name>
    <name type="common">Downy mildew agent</name>
    <name type="synonym">Peronospora arabidopsidis</name>
    <dbReference type="NCBI Taxonomy" id="559515"/>
    <lineage>
        <taxon>Eukaryota</taxon>
        <taxon>Sar</taxon>
        <taxon>Stramenopiles</taxon>
        <taxon>Oomycota</taxon>
        <taxon>Peronosporomycetes</taxon>
        <taxon>Peronosporales</taxon>
        <taxon>Peronosporaceae</taxon>
        <taxon>Hyaloperonospora</taxon>
    </lineage>
</organism>
<evidence type="ECO:0000256" key="5">
    <source>
        <dbReference type="ARBA" id="ARBA00022826"/>
    </source>
</evidence>
<keyword evidence="2" id="KW-0813">Transport</keyword>
<dbReference type="Gene3D" id="3.40.50.720">
    <property type="entry name" value="NAD(P)-binding Rossmann-like Domain"/>
    <property type="match status" value="1"/>
</dbReference>
<keyword evidence="11" id="KW-0407">Ion channel</keyword>
<dbReference type="Pfam" id="PF22614">
    <property type="entry name" value="Slo-like_RCK"/>
    <property type="match status" value="1"/>
</dbReference>
<evidence type="ECO:0000256" key="3">
    <source>
        <dbReference type="ARBA" id="ARBA00022538"/>
    </source>
</evidence>
<evidence type="ECO:0000256" key="10">
    <source>
        <dbReference type="ARBA" id="ARBA00023136"/>
    </source>
</evidence>
<dbReference type="InParanoid" id="M4BPR2"/>
<dbReference type="PANTHER" id="PTHR10027:SF10">
    <property type="entry name" value="SLOWPOKE 2, ISOFORM D"/>
    <property type="match status" value="1"/>
</dbReference>
<dbReference type="eggNOG" id="KOG1420">
    <property type="taxonomic scope" value="Eukaryota"/>
</dbReference>
<dbReference type="STRING" id="559515.M4BPR2"/>
<keyword evidence="7" id="KW-0630">Potassium</keyword>